<keyword evidence="2" id="KW-1185">Reference proteome</keyword>
<reference evidence="1 2" key="1">
    <citation type="journal article" date="2021" name="Hortic Res">
        <title>High-quality reference genome and annotation aids understanding of berry development for evergreen blueberry (Vaccinium darrowii).</title>
        <authorList>
            <person name="Yu J."/>
            <person name="Hulse-Kemp A.M."/>
            <person name="Babiker E."/>
            <person name="Staton M."/>
        </authorList>
    </citation>
    <scope>NUCLEOTIDE SEQUENCE [LARGE SCALE GENOMIC DNA]</scope>
    <source>
        <strain evidence="2">cv. NJ 8807/NJ 8810</strain>
        <tissue evidence="1">Young leaf</tissue>
    </source>
</reference>
<name>A0ACB7YSZ7_9ERIC</name>
<evidence type="ECO:0000313" key="1">
    <source>
        <dbReference type="EMBL" id="KAH7856344.1"/>
    </source>
</evidence>
<protein>
    <submittedName>
        <fullName evidence="1">Uncharacterized protein</fullName>
    </submittedName>
</protein>
<organism evidence="1 2">
    <name type="scientific">Vaccinium darrowii</name>
    <dbReference type="NCBI Taxonomy" id="229202"/>
    <lineage>
        <taxon>Eukaryota</taxon>
        <taxon>Viridiplantae</taxon>
        <taxon>Streptophyta</taxon>
        <taxon>Embryophyta</taxon>
        <taxon>Tracheophyta</taxon>
        <taxon>Spermatophyta</taxon>
        <taxon>Magnoliopsida</taxon>
        <taxon>eudicotyledons</taxon>
        <taxon>Gunneridae</taxon>
        <taxon>Pentapetalae</taxon>
        <taxon>asterids</taxon>
        <taxon>Ericales</taxon>
        <taxon>Ericaceae</taxon>
        <taxon>Vaccinioideae</taxon>
        <taxon>Vaccinieae</taxon>
        <taxon>Vaccinium</taxon>
    </lineage>
</organism>
<proteinExistence type="predicted"/>
<dbReference type="Proteomes" id="UP000828048">
    <property type="component" value="Chromosome 3"/>
</dbReference>
<sequence length="550" mass="63949">MASQARKEIRQDGKHVGDITDIPKKKMVQSTNKRVRRDKVQLEEDLLDYSLYSSLKDGIDGETRVLTAAKGATFLARKSLSTMYWVSHEKGLTEKPDVLKRLKHELFRALVKLALTIFDLEDFDRIVFKDDIMAERMKFLHDVDQTSCKTTTEAILDIAKGKMDFGKYPRLLERDVGNILELRERYSESSGHWNLEDYVIDDYTWSFEDVSMQEPLLESTIDVMKKMSPLKRNCAIHLLTELVHFNCTCIFETLFLEFWRDIDVSCLEVFTFISPNRLRWLLLDILDTVNFLRGCRIQELCNSICSAIFPLLFGAFGDWAQEVIDVVEHADCERRWEGDSFIRNRHLLLGLLSSRIAESVREFGRFRDDIKESSMRHVYETYMVTEDVARMFGDNEIKLEHLFLAILVVNLGFNQRPQWIEDLQRTRNGRKVEEYIPLVWECMLKGFGIDFGNLDTKAFVGYGIANEREKWDTSIAENMVKVFYEEIEKIKGSGHPIWSNGSPLWDSVRPMWDSVRPITQLCKSHRLPMIWENGGEDDSEVGKLKSAKAV</sequence>
<comment type="caution">
    <text evidence="1">The sequence shown here is derived from an EMBL/GenBank/DDBJ whole genome shotgun (WGS) entry which is preliminary data.</text>
</comment>
<evidence type="ECO:0000313" key="2">
    <source>
        <dbReference type="Proteomes" id="UP000828048"/>
    </source>
</evidence>
<gene>
    <name evidence="1" type="ORF">Vadar_000351</name>
</gene>
<accession>A0ACB7YSZ7</accession>
<dbReference type="EMBL" id="CM037153">
    <property type="protein sequence ID" value="KAH7856344.1"/>
    <property type="molecule type" value="Genomic_DNA"/>
</dbReference>